<evidence type="ECO:0000313" key="2">
    <source>
        <dbReference type="EMBL" id="PWI76391.1"/>
    </source>
</evidence>
<gene>
    <name evidence="2" type="ORF">PCL_03585</name>
</gene>
<evidence type="ECO:0000313" key="3">
    <source>
        <dbReference type="Proteomes" id="UP000245956"/>
    </source>
</evidence>
<feature type="region of interest" description="Disordered" evidence="1">
    <location>
        <begin position="159"/>
        <end position="178"/>
    </location>
</feature>
<evidence type="ECO:0000256" key="1">
    <source>
        <dbReference type="SAM" id="MobiDB-lite"/>
    </source>
</evidence>
<feature type="region of interest" description="Disordered" evidence="1">
    <location>
        <begin position="109"/>
        <end position="137"/>
    </location>
</feature>
<feature type="compositionally biased region" description="Low complexity" evidence="1">
    <location>
        <begin position="749"/>
        <end position="777"/>
    </location>
</feature>
<feature type="compositionally biased region" description="Basic residues" evidence="1">
    <location>
        <begin position="693"/>
        <end position="702"/>
    </location>
</feature>
<reference evidence="2 3" key="1">
    <citation type="journal article" date="2016" name="Front. Microbiol.">
        <title>Genome and transcriptome sequences reveal the specific parasitism of the nematophagous Purpureocillium lilacinum 36-1.</title>
        <authorList>
            <person name="Xie J."/>
            <person name="Li S."/>
            <person name="Mo C."/>
            <person name="Xiao X."/>
            <person name="Peng D."/>
            <person name="Wang G."/>
            <person name="Xiao Y."/>
        </authorList>
    </citation>
    <scope>NUCLEOTIDE SEQUENCE [LARGE SCALE GENOMIC DNA]</scope>
    <source>
        <strain evidence="2 3">36-1</strain>
    </source>
</reference>
<sequence length="786" mass="84158">MCCRFGFPYYLFFHFSEPEVADSECDEENQGRPRQMGAKASRSMRVAGGVSQKGLAAGGVLNGGYGNDDVKVGGKVQVNGDGKGGLGSDKTCIPLLGRAYRTGLAPAPDAAAAGGRLNGPGDRRGNVPPRRAAARKEQKDYFYPSDYVLRIWHPRVAGRAKGRAPAGPPPPVTPQKPMLQRSSASMPIVAAAPGVGSFVKEPGRRLTCQSKEMSHPEKRDPPVASLPTPAPCGGGLFLWGKTRDAKQRLRRRKRRGGAGQVGSREDALRFDCSDQLPVMGGGHQWDDGSRSLIDGSWGGVGNLFCPLGHNSSARASRAATGRLDRCSIDETTTDERTSRRITVAQLSEDRDRLRQRGGRGSPAKFKTRLTNEQQGLVSPCPSNGQVLRSYWSLSSLGLRLRLNCSLSEVHMGYHPRCFSVRMATCFAVQNNHPPPPPDRQASTLRGPPILLYRAGGASGIGSKGLANKAGWTDRRAAQEHPVTPVVRSRDRALLCDRPEASCWRYDAPLGGQKRTRQEARQGGGEYYSWFSWHPDRLVCPRGGIVGEAHRPRFPPYTTCCHVRATTTNARRRRGVKDPGQSGACQALSFPNHIRQASPPMGHWPCSSSPSCRRDAGRAHSWHRVCSESADCRMPCIGTLARTLAMAMSTADDGTTPACLRPRRRRFVMAPDGRTENRSCPAASPQTGCEERGKRGRRDKKARPGQSPIRGPKISGRPAGGQEMALAVRGCTARALRTREPKKGGGALGKSGVAAGAGAAGAAATAASASVAAAAAKKQPGESTACP</sequence>
<proteinExistence type="predicted"/>
<feature type="region of interest" description="Disordered" evidence="1">
    <location>
        <begin position="668"/>
        <end position="720"/>
    </location>
</feature>
<comment type="caution">
    <text evidence="2">The sequence shown here is derived from an EMBL/GenBank/DDBJ whole genome shotgun (WGS) entry which is preliminary data.</text>
</comment>
<dbReference type="Proteomes" id="UP000245956">
    <property type="component" value="Unassembled WGS sequence"/>
</dbReference>
<protein>
    <submittedName>
        <fullName evidence="2">Uncharacterized protein</fullName>
    </submittedName>
</protein>
<organism evidence="2 3">
    <name type="scientific">Purpureocillium lilacinum</name>
    <name type="common">Paecilomyces lilacinus</name>
    <dbReference type="NCBI Taxonomy" id="33203"/>
    <lineage>
        <taxon>Eukaryota</taxon>
        <taxon>Fungi</taxon>
        <taxon>Dikarya</taxon>
        <taxon>Ascomycota</taxon>
        <taxon>Pezizomycotina</taxon>
        <taxon>Sordariomycetes</taxon>
        <taxon>Hypocreomycetidae</taxon>
        <taxon>Hypocreales</taxon>
        <taxon>Ophiocordycipitaceae</taxon>
        <taxon>Purpureocillium</taxon>
    </lineage>
</organism>
<dbReference type="AlphaFoldDB" id="A0A2U3EPG9"/>
<accession>A0A2U3EPG9</accession>
<dbReference type="EMBL" id="LCWV01000001">
    <property type="protein sequence ID" value="PWI76391.1"/>
    <property type="molecule type" value="Genomic_DNA"/>
</dbReference>
<feature type="region of interest" description="Disordered" evidence="1">
    <location>
        <begin position="735"/>
        <end position="786"/>
    </location>
</feature>
<feature type="region of interest" description="Disordered" evidence="1">
    <location>
        <begin position="244"/>
        <end position="266"/>
    </location>
</feature>
<name>A0A2U3EPG9_PURLI</name>